<keyword evidence="4" id="KW-1185">Reference proteome</keyword>
<evidence type="ECO:0000259" key="2">
    <source>
        <dbReference type="Pfam" id="PF21788"/>
    </source>
</evidence>
<evidence type="ECO:0000313" key="3">
    <source>
        <dbReference type="EMBL" id="CAK1587998.1"/>
    </source>
</evidence>
<dbReference type="Pfam" id="PF21788">
    <property type="entry name" value="TNP-like_GBD"/>
    <property type="match status" value="1"/>
</dbReference>
<gene>
    <name evidence="3" type="ORF">PARMNEM_LOCUS8694</name>
</gene>
<name>A0AAV1KYA4_9NEOP</name>
<dbReference type="Pfam" id="PF21787">
    <property type="entry name" value="TNP-like_RNaseH_N"/>
    <property type="match status" value="1"/>
</dbReference>
<evidence type="ECO:0008006" key="5">
    <source>
        <dbReference type="Google" id="ProtNLM"/>
    </source>
</evidence>
<accession>A0AAV1KYA4</accession>
<sequence>MTPHKVKERKVTPVKIYDSAVKNLWREITRLRKKGNCFSQRLNNAKKLLKEPSFHKVFKTMSIPAKFFNIVQYKQNKRKQFTVDEKVLALRLFIKTPKGYLLLAKLFTLPSHTSLKRLLAQIKISPGPNNVLLFDNLKTLASEFTVEDRLCSLIFDKMPIKPQILYDATKDEIKGLVSNGKRDIASHALVFMIKGIRKQYKQPVAYYFTNCLNKLELRFFILEVIRKVQEAGFIIICTVCNHSTTYVSAINELIRETKVNLLNNPKVMEYEYDYFEVNEQKIIPLYDTSHLIKGLRDNLILNNLIYIDTEDNREKTVKWEYFQQLYLADKMFGELRFLQKITEEHVVPEIIKKVRTRTAVQIFSHSVAVATEHLSARGKLPKACRELIPFVLTIDNLFDSLNVTSFNDMDGKIFRSALRINSPHHCLWEKSIKMLKTIKFTHGKAEFVPPCVFLFIKTIQGFQALSRLLFEKYFFHFVMTGNMNQSPIDTFFADIRSLRARNVAPNTVAFEIAYKSLLLNNYCVQSVHASCEHDDSKYLLSLKFSCKDIETAAPNAAEEKEIPFSEDLACPIEDNTFNKGQRNYFCRWVVQKCLKRVTKSCRCCKNDLIDTNNNGSNTYIPSKEYVPNKKWRHYPRPALIYCFTQIQNLCISHLKREVPSVDVKRYIKCCVDRFLKFHFKCKTHKEKLKKCFVESTINILIYNWCRSLNKILYGKVSGTDSEDALKVVVQTYYNKRKHKLLN</sequence>
<feature type="domain" description="Transposable element P transposase-like GTP-binding insertion" evidence="2">
    <location>
        <begin position="290"/>
        <end position="407"/>
    </location>
</feature>
<dbReference type="InterPro" id="IPR048365">
    <property type="entry name" value="TNP-like_RNaseH_N"/>
</dbReference>
<evidence type="ECO:0000259" key="1">
    <source>
        <dbReference type="Pfam" id="PF21787"/>
    </source>
</evidence>
<protein>
    <recommendedName>
        <fullName evidence="5">Transposase</fullName>
    </recommendedName>
</protein>
<organism evidence="3 4">
    <name type="scientific">Parnassius mnemosyne</name>
    <name type="common">clouded apollo</name>
    <dbReference type="NCBI Taxonomy" id="213953"/>
    <lineage>
        <taxon>Eukaryota</taxon>
        <taxon>Metazoa</taxon>
        <taxon>Ecdysozoa</taxon>
        <taxon>Arthropoda</taxon>
        <taxon>Hexapoda</taxon>
        <taxon>Insecta</taxon>
        <taxon>Pterygota</taxon>
        <taxon>Neoptera</taxon>
        <taxon>Endopterygota</taxon>
        <taxon>Lepidoptera</taxon>
        <taxon>Glossata</taxon>
        <taxon>Ditrysia</taxon>
        <taxon>Papilionoidea</taxon>
        <taxon>Papilionidae</taxon>
        <taxon>Parnassiinae</taxon>
        <taxon>Parnassini</taxon>
        <taxon>Parnassius</taxon>
        <taxon>Driopa</taxon>
    </lineage>
</organism>
<dbReference type="AlphaFoldDB" id="A0AAV1KYA4"/>
<comment type="caution">
    <text evidence="3">The sequence shown here is derived from an EMBL/GenBank/DDBJ whole genome shotgun (WGS) entry which is preliminary data.</text>
</comment>
<dbReference type="EMBL" id="CAVLGL010000082">
    <property type="protein sequence ID" value="CAK1587998.1"/>
    <property type="molecule type" value="Genomic_DNA"/>
</dbReference>
<dbReference type="Proteomes" id="UP001314205">
    <property type="component" value="Unassembled WGS sequence"/>
</dbReference>
<proteinExistence type="predicted"/>
<evidence type="ECO:0000313" key="4">
    <source>
        <dbReference type="Proteomes" id="UP001314205"/>
    </source>
</evidence>
<feature type="domain" description="Transposable element P transposase-like RNase H" evidence="1">
    <location>
        <begin position="132"/>
        <end position="253"/>
    </location>
</feature>
<dbReference type="InterPro" id="IPR048366">
    <property type="entry name" value="TNP-like_GBD"/>
</dbReference>
<reference evidence="3 4" key="1">
    <citation type="submission" date="2023-11" db="EMBL/GenBank/DDBJ databases">
        <authorList>
            <person name="Hedman E."/>
            <person name="Englund M."/>
            <person name="Stromberg M."/>
            <person name="Nyberg Akerstrom W."/>
            <person name="Nylinder S."/>
            <person name="Jareborg N."/>
            <person name="Kallberg Y."/>
            <person name="Kronander E."/>
        </authorList>
    </citation>
    <scope>NUCLEOTIDE SEQUENCE [LARGE SCALE GENOMIC DNA]</scope>
</reference>